<name>A0A2S9YXD0_9BACT</name>
<evidence type="ECO:0000313" key="2">
    <source>
        <dbReference type="Proteomes" id="UP000238823"/>
    </source>
</evidence>
<dbReference type="OrthoDB" id="5498889at2"/>
<evidence type="ECO:0000313" key="1">
    <source>
        <dbReference type="EMBL" id="PRQ09734.1"/>
    </source>
</evidence>
<organism evidence="1 2">
    <name type="scientific">Enhygromyxa salina</name>
    <dbReference type="NCBI Taxonomy" id="215803"/>
    <lineage>
        <taxon>Bacteria</taxon>
        <taxon>Pseudomonadati</taxon>
        <taxon>Myxococcota</taxon>
        <taxon>Polyangia</taxon>
        <taxon>Nannocystales</taxon>
        <taxon>Nannocystaceae</taxon>
        <taxon>Enhygromyxa</taxon>
    </lineage>
</organism>
<proteinExistence type="predicted"/>
<sequence>MLVPAWLAPLLFATALEQAHPVLIVHADPCLELDEQLLDQTLEHQLGAGPDYRGDEAAQAGDTQLLLDCSADGRAEITVIDPLSQITTTRIVDLPEPARRAERLGWAAAALLRSAWINLASERDRDGASRKAARVAQRPPSPWQLGDGFVMRTFFDERSPGLMLGEQAEVVHRPRRHFAWKADGELSYWRVPVESNGSSGRVNTFTVSVAPSLLAWGEFPGRGPRGAGTVAIYGGAGLRVGGVRMRSATFGDSAGFHAFAGPLSTAALSVSLGQYVRLAVNAELGWILHGPVQPQGVPLSFVGPWANGVVVIVSSF</sequence>
<protein>
    <submittedName>
        <fullName evidence="1">Uncharacterized protein</fullName>
    </submittedName>
</protein>
<dbReference type="Proteomes" id="UP000238823">
    <property type="component" value="Unassembled WGS sequence"/>
</dbReference>
<comment type="caution">
    <text evidence="1">The sequence shown here is derived from an EMBL/GenBank/DDBJ whole genome shotgun (WGS) entry which is preliminary data.</text>
</comment>
<dbReference type="RefSeq" id="WP_106087575.1">
    <property type="nucleotide sequence ID" value="NZ_PVNL01000013.1"/>
</dbReference>
<gene>
    <name evidence="1" type="ORF">ENSA7_04890</name>
</gene>
<reference evidence="1 2" key="1">
    <citation type="submission" date="2018-03" db="EMBL/GenBank/DDBJ databases">
        <title>Draft Genome Sequences of the Obligatory Marine Myxobacteria Enhygromyxa salina SWB007.</title>
        <authorList>
            <person name="Poehlein A."/>
            <person name="Moghaddam J.A."/>
            <person name="Harms H."/>
            <person name="Alanjari M."/>
            <person name="Koenig G.M."/>
            <person name="Daniel R."/>
            <person name="Schaeberle T.F."/>
        </authorList>
    </citation>
    <scope>NUCLEOTIDE SEQUENCE [LARGE SCALE GENOMIC DNA]</scope>
    <source>
        <strain evidence="1 2">SWB007</strain>
    </source>
</reference>
<dbReference type="EMBL" id="PVNL01000013">
    <property type="protein sequence ID" value="PRQ09734.1"/>
    <property type="molecule type" value="Genomic_DNA"/>
</dbReference>
<accession>A0A2S9YXD0</accession>
<dbReference type="AlphaFoldDB" id="A0A2S9YXD0"/>